<dbReference type="KEGG" id="tcu:Tcur_1481"/>
<dbReference type="HOGENOM" id="CLU_543818_0_0_11"/>
<organism evidence="2 3">
    <name type="scientific">Thermomonospora curvata (strain ATCC 19995 / DSM 43183 / JCM 3096 / KCTC 9072 / NBRC 15933 / NCIMB 10081 / Henssen B9)</name>
    <dbReference type="NCBI Taxonomy" id="471852"/>
    <lineage>
        <taxon>Bacteria</taxon>
        <taxon>Bacillati</taxon>
        <taxon>Actinomycetota</taxon>
        <taxon>Actinomycetes</taxon>
        <taxon>Streptosporangiales</taxon>
        <taxon>Thermomonosporaceae</taxon>
        <taxon>Thermomonospora</taxon>
    </lineage>
</organism>
<accession>D1AAQ0</accession>
<evidence type="ECO:0000313" key="2">
    <source>
        <dbReference type="EMBL" id="ACY97060.1"/>
    </source>
</evidence>
<dbReference type="Proteomes" id="UP000001918">
    <property type="component" value="Chromosome"/>
</dbReference>
<feature type="region of interest" description="Disordered" evidence="1">
    <location>
        <begin position="463"/>
        <end position="498"/>
    </location>
</feature>
<dbReference type="RefSeq" id="WP_012851844.1">
    <property type="nucleotide sequence ID" value="NC_013510.1"/>
</dbReference>
<keyword evidence="3" id="KW-1185">Reference proteome</keyword>
<protein>
    <submittedName>
        <fullName evidence="2">Uncharacterized protein</fullName>
    </submittedName>
</protein>
<dbReference type="STRING" id="471852.Tcur_1481"/>
<name>D1AAQ0_THECD</name>
<evidence type="ECO:0000256" key="1">
    <source>
        <dbReference type="SAM" id="MobiDB-lite"/>
    </source>
</evidence>
<reference evidence="2 3" key="1">
    <citation type="journal article" date="2011" name="Stand. Genomic Sci.">
        <title>Complete genome sequence of Thermomonospora curvata type strain (B9).</title>
        <authorList>
            <person name="Chertkov O."/>
            <person name="Sikorski J."/>
            <person name="Nolan M."/>
            <person name="Lapidus A."/>
            <person name="Lucas S."/>
            <person name="Del Rio T.G."/>
            <person name="Tice H."/>
            <person name="Cheng J.F."/>
            <person name="Goodwin L."/>
            <person name="Pitluck S."/>
            <person name="Liolios K."/>
            <person name="Ivanova N."/>
            <person name="Mavromatis K."/>
            <person name="Mikhailova N."/>
            <person name="Ovchinnikova G."/>
            <person name="Pati A."/>
            <person name="Chen A."/>
            <person name="Palaniappan K."/>
            <person name="Djao O.D."/>
            <person name="Land M."/>
            <person name="Hauser L."/>
            <person name="Chang Y.J."/>
            <person name="Jeffries C.D."/>
            <person name="Brettin T."/>
            <person name="Han C."/>
            <person name="Detter J.C."/>
            <person name="Rohde M."/>
            <person name="Goker M."/>
            <person name="Woyke T."/>
            <person name="Bristow J."/>
            <person name="Eisen J.A."/>
            <person name="Markowitz V."/>
            <person name="Hugenholtz P."/>
            <person name="Klenk H.P."/>
            <person name="Kyrpides N.C."/>
        </authorList>
    </citation>
    <scope>NUCLEOTIDE SEQUENCE [LARGE SCALE GENOMIC DNA]</scope>
    <source>
        <strain evidence="3">ATCC 19995 / DSM 43183 / JCM 3096 / KCTC 9072 / NBRC 15933 / NCIMB 10081 / Henssen B9</strain>
    </source>
</reference>
<feature type="region of interest" description="Disordered" evidence="1">
    <location>
        <begin position="376"/>
        <end position="414"/>
    </location>
</feature>
<gene>
    <name evidence="2" type="ordered locus">Tcur_1481</name>
</gene>
<dbReference type="AlphaFoldDB" id="D1AAQ0"/>
<dbReference type="OrthoDB" id="140186at2"/>
<sequence length="498" mass="54712">MSTLAALARLRAARQGRAEPLCRVRHHHLTDEPLVLVVLNLSGEATAPLACMAGTRRDEAVTLTVPQPRNRDLRQEFYRELAAVVLAHIARCEDDRQELPATRTRPAQPICTDAPQLVVANRPTADYLRLMGRATRFQRPGEDGGDQAVAHLGQWLTFFTERAEYPGSSLLLTLTEQLTAHWATGQSRLEDANLAKLLAWIDPPDGLDGARAALAAENPVDFPPAGPATDPTFDEVELQPAMQAYDEAVAAGDEEAARQAAARLRQAVAGQLAPTWQRIWDGLELLRAIPEAAGCLRRWEDDRLRFTAMSQHIRDGGPPQPIHDRAVDAAIRLASLERAQQLFDDQRALDDPFVLAERRTTGEAFGGVVVDRDLEHLGQSPTGRPVRRPRFTVRTEDPPPYDTTRTLASPRHPGKTVRICQVTPDGPQAHLILLELVSGMGNRKELPPDVVPDIGETVCYTPVPSWRGSPKYPAAEETPWTHGGPPSQPGDVPQPEEP</sequence>
<dbReference type="eggNOG" id="ENOG502Z9GY">
    <property type="taxonomic scope" value="Bacteria"/>
</dbReference>
<dbReference type="EMBL" id="CP001738">
    <property type="protein sequence ID" value="ACY97060.1"/>
    <property type="molecule type" value="Genomic_DNA"/>
</dbReference>
<evidence type="ECO:0000313" key="3">
    <source>
        <dbReference type="Proteomes" id="UP000001918"/>
    </source>
</evidence>
<proteinExistence type="predicted"/>